<protein>
    <submittedName>
        <fullName evidence="6">DegT/DnrJ/EryC1/StrS family aminotransferase</fullName>
    </submittedName>
</protein>
<dbReference type="EMBL" id="RCBY01000086">
    <property type="protein sequence ID" value="RQH40838.1"/>
    <property type="molecule type" value="Genomic_DNA"/>
</dbReference>
<dbReference type="AlphaFoldDB" id="A0A3N6RF57"/>
<keyword evidence="6" id="KW-0032">Aminotransferase</keyword>
<dbReference type="Gene3D" id="3.40.640.10">
    <property type="entry name" value="Type I PLP-dependent aspartate aminotransferase-like (Major domain)"/>
    <property type="match status" value="1"/>
</dbReference>
<dbReference type="InterPro" id="IPR000653">
    <property type="entry name" value="DegT/StrS_aminotransferase"/>
</dbReference>
<dbReference type="InterPro" id="IPR015422">
    <property type="entry name" value="PyrdxlP-dep_Trfase_small"/>
</dbReference>
<dbReference type="OrthoDB" id="9810913at2"/>
<dbReference type="CDD" id="cd00616">
    <property type="entry name" value="AHBA_syn"/>
    <property type="match status" value="1"/>
</dbReference>
<dbReference type="PANTHER" id="PTHR30244:SF36">
    <property type="entry name" value="3-OXO-GLUCOSE-6-PHOSPHATE:GLUTAMATE AMINOTRANSFERASE"/>
    <property type="match status" value="1"/>
</dbReference>
<dbReference type="PANTHER" id="PTHR30244">
    <property type="entry name" value="TRANSAMINASE"/>
    <property type="match status" value="1"/>
</dbReference>
<organism evidence="6 7">
    <name type="scientific">Okeania hirsuta</name>
    <dbReference type="NCBI Taxonomy" id="1458930"/>
    <lineage>
        <taxon>Bacteria</taxon>
        <taxon>Bacillati</taxon>
        <taxon>Cyanobacteriota</taxon>
        <taxon>Cyanophyceae</taxon>
        <taxon>Oscillatoriophycideae</taxon>
        <taxon>Oscillatoriales</taxon>
        <taxon>Microcoleaceae</taxon>
        <taxon>Okeania</taxon>
    </lineage>
</organism>
<evidence type="ECO:0000256" key="3">
    <source>
        <dbReference type="PIRSR" id="PIRSR000390-1"/>
    </source>
</evidence>
<comment type="caution">
    <text evidence="6">The sequence shown here is derived from an EMBL/GenBank/DDBJ whole genome shotgun (WGS) entry which is preliminary data.</text>
</comment>
<dbReference type="Proteomes" id="UP000269154">
    <property type="component" value="Unassembled WGS sequence"/>
</dbReference>
<comment type="similarity">
    <text evidence="2 5">Belongs to the DegT/DnrJ/EryC1 family.</text>
</comment>
<dbReference type="InterPro" id="IPR015424">
    <property type="entry name" value="PyrdxlP-dep_Trfase"/>
</dbReference>
<dbReference type="InterPro" id="IPR015421">
    <property type="entry name" value="PyrdxlP-dep_Trfase_major"/>
</dbReference>
<evidence type="ECO:0000256" key="1">
    <source>
        <dbReference type="ARBA" id="ARBA00022898"/>
    </source>
</evidence>
<dbReference type="Gene3D" id="3.90.1150.10">
    <property type="entry name" value="Aspartate Aminotransferase, domain 1"/>
    <property type="match status" value="1"/>
</dbReference>
<reference evidence="6 7" key="1">
    <citation type="journal article" date="2018" name="ACS Chem. Biol.">
        <title>Ketoreductase domain dysfunction expands chemodiversity: malyngamide biosynthesis in the cyanobacterium Okeania hirsuta.</title>
        <authorList>
            <person name="Moss N.A."/>
            <person name="Leao T."/>
            <person name="Rankin M."/>
            <person name="McCullough T.M."/>
            <person name="Qu P."/>
            <person name="Korobeynikov A."/>
            <person name="Smith J.L."/>
            <person name="Gerwick L."/>
            <person name="Gerwick W.H."/>
        </authorList>
    </citation>
    <scope>NUCLEOTIDE SEQUENCE [LARGE SCALE GENOMIC DNA]</scope>
    <source>
        <strain evidence="6 7">PAB10Feb10-1</strain>
    </source>
</reference>
<dbReference type="RefSeq" id="WP_124154890.1">
    <property type="nucleotide sequence ID" value="NZ_CAWOLW010000702.1"/>
</dbReference>
<dbReference type="FunFam" id="3.40.640.10:FF:000089">
    <property type="entry name" value="Aminotransferase, DegT/DnrJ/EryC1/StrS family"/>
    <property type="match status" value="1"/>
</dbReference>
<sequence length="384" mass="42850">MTNVPPLDLTQQYKSISEEINSRVQEVLSSGRYIGGSIVDEFEQQFANYIDVSHCVSCNSGTDALFLALRAVNIGPGDQVITTPFTFFATAEVISAVGATPVFIDIDPQTFNLDIEQLQSAITEKTKAILPVHLFGQPVDMTRLMAIARSHNLIVIEDCAQATGAEWSGKKVGSFGDIGCFSFFPTKNLGAFGDGGALSTNNSAIANQVRMLKNHGQSAKYFYEHIGINSRLDTIQAAILQVKLRYLDSWNEQRRDLANRYFEFMSGITPVVPPQELTGSRCVWNQYTIRVKSQDLEATVKSRFSNSLRDLIRIQLQKKGIGSTVYYPTPLHLQPVYKFLPFRQLPVVEKVCHEVLSLPIFPELSTQQQEQVIFALKDCLQELL</sequence>
<keyword evidence="1 4" id="KW-0663">Pyridoxal phosphate</keyword>
<feature type="active site" description="Proton acceptor" evidence="3">
    <location>
        <position position="187"/>
    </location>
</feature>
<feature type="modified residue" description="N6-(pyridoxal phosphate)lysine" evidence="4">
    <location>
        <position position="187"/>
    </location>
</feature>
<evidence type="ECO:0000313" key="7">
    <source>
        <dbReference type="Proteomes" id="UP000269154"/>
    </source>
</evidence>
<dbReference type="GO" id="GO:0030170">
    <property type="term" value="F:pyridoxal phosphate binding"/>
    <property type="evidence" value="ECO:0007669"/>
    <property type="project" value="UniProtKB-ARBA"/>
</dbReference>
<gene>
    <name evidence="6" type="ORF">D5R40_16140</name>
</gene>
<accession>A0A3N6RF57</accession>
<evidence type="ECO:0000256" key="4">
    <source>
        <dbReference type="PIRSR" id="PIRSR000390-2"/>
    </source>
</evidence>
<name>A0A3N6RF57_9CYAN</name>
<evidence type="ECO:0000256" key="2">
    <source>
        <dbReference type="ARBA" id="ARBA00037999"/>
    </source>
</evidence>
<keyword evidence="7" id="KW-1185">Reference proteome</keyword>
<dbReference type="GO" id="GO:0000271">
    <property type="term" value="P:polysaccharide biosynthetic process"/>
    <property type="evidence" value="ECO:0007669"/>
    <property type="project" value="TreeGrafter"/>
</dbReference>
<dbReference type="PIRSF" id="PIRSF000390">
    <property type="entry name" value="PLP_StrS"/>
    <property type="match status" value="1"/>
</dbReference>
<evidence type="ECO:0000313" key="6">
    <source>
        <dbReference type="EMBL" id="RQH40838.1"/>
    </source>
</evidence>
<dbReference type="SUPFAM" id="SSF53383">
    <property type="entry name" value="PLP-dependent transferases"/>
    <property type="match status" value="1"/>
</dbReference>
<dbReference type="Pfam" id="PF01041">
    <property type="entry name" value="DegT_DnrJ_EryC1"/>
    <property type="match status" value="1"/>
</dbReference>
<proteinExistence type="inferred from homology"/>
<keyword evidence="6" id="KW-0808">Transferase</keyword>
<dbReference type="GO" id="GO:0008483">
    <property type="term" value="F:transaminase activity"/>
    <property type="evidence" value="ECO:0007669"/>
    <property type="project" value="UniProtKB-KW"/>
</dbReference>
<evidence type="ECO:0000256" key="5">
    <source>
        <dbReference type="RuleBase" id="RU004508"/>
    </source>
</evidence>